<protein>
    <submittedName>
        <fullName evidence="2">Uncharacterized protein</fullName>
    </submittedName>
</protein>
<proteinExistence type="predicted"/>
<dbReference type="EMBL" id="HBIB01018232">
    <property type="protein sequence ID" value="CAE0249614.1"/>
    <property type="molecule type" value="Transcribed_RNA"/>
</dbReference>
<reference evidence="2" key="1">
    <citation type="submission" date="2021-01" db="EMBL/GenBank/DDBJ databases">
        <authorList>
            <person name="Corre E."/>
            <person name="Pelletier E."/>
            <person name="Niang G."/>
            <person name="Scheremetjew M."/>
            <person name="Finn R."/>
            <person name="Kale V."/>
            <person name="Holt S."/>
            <person name="Cochrane G."/>
            <person name="Meng A."/>
            <person name="Brown T."/>
            <person name="Cohen L."/>
        </authorList>
    </citation>
    <scope>NUCLEOTIDE SEQUENCE</scope>
    <source>
        <strain evidence="2">NIES-2562</strain>
    </source>
</reference>
<organism evidence="2">
    <name type="scientific">Palpitomonas bilix</name>
    <dbReference type="NCBI Taxonomy" id="652834"/>
    <lineage>
        <taxon>Eukaryota</taxon>
        <taxon>Eukaryota incertae sedis</taxon>
    </lineage>
</organism>
<dbReference type="AlphaFoldDB" id="A0A7S3D9W4"/>
<accession>A0A7S3D9W4</accession>
<gene>
    <name evidence="2" type="ORF">PBIL07802_LOCUS11813</name>
</gene>
<feature type="region of interest" description="Disordered" evidence="1">
    <location>
        <begin position="1"/>
        <end position="21"/>
    </location>
</feature>
<evidence type="ECO:0000313" key="2">
    <source>
        <dbReference type="EMBL" id="CAE0249614.1"/>
    </source>
</evidence>
<name>A0A7S3D9W4_9EUKA</name>
<evidence type="ECO:0000256" key="1">
    <source>
        <dbReference type="SAM" id="MobiDB-lite"/>
    </source>
</evidence>
<sequence length="121" mass="14143">MRRRLEKNLNLDPMSTRKKAPVRRRRFACDRKLWGGTTVGSWEEPRPDPSKETPKRTHFLCLCRSDHARAGNVGQRTHTAEIAWKQTKTFSTFFFPIDGICEAVKTNLSFPFFSKRLVYIL</sequence>